<feature type="domain" description="VOC" evidence="2">
    <location>
        <begin position="4"/>
        <end position="127"/>
    </location>
</feature>
<evidence type="ECO:0000313" key="3">
    <source>
        <dbReference type="EMBL" id="MXY92572.1"/>
    </source>
</evidence>
<dbReference type="AlphaFoldDB" id="A0A6B0YS55"/>
<evidence type="ECO:0000259" key="2">
    <source>
        <dbReference type="PROSITE" id="PS51819"/>
    </source>
</evidence>
<comment type="caution">
    <text evidence="3">The sequence shown here is derived from an EMBL/GenBank/DDBJ whole genome shotgun (WGS) entry which is preliminary data.</text>
</comment>
<organism evidence="3">
    <name type="scientific">Caldilineaceae bacterium SB0664_bin_27</name>
    <dbReference type="NCBI Taxonomy" id="2605260"/>
    <lineage>
        <taxon>Bacteria</taxon>
        <taxon>Bacillati</taxon>
        <taxon>Chloroflexota</taxon>
        <taxon>Caldilineae</taxon>
        <taxon>Caldilineales</taxon>
        <taxon>Caldilineaceae</taxon>
    </lineage>
</organism>
<dbReference type="Pfam" id="PF00903">
    <property type="entry name" value="Glyoxalase"/>
    <property type="match status" value="1"/>
</dbReference>
<feature type="compositionally biased region" description="Basic and acidic residues" evidence="1">
    <location>
        <begin position="132"/>
        <end position="141"/>
    </location>
</feature>
<reference evidence="3" key="1">
    <citation type="submission" date="2019-09" db="EMBL/GenBank/DDBJ databases">
        <title>Characterisation of the sponge microbiome using genome-centric metagenomics.</title>
        <authorList>
            <person name="Engelberts J.P."/>
            <person name="Robbins S.J."/>
            <person name="De Goeij J.M."/>
            <person name="Aranda M."/>
            <person name="Bell S.C."/>
            <person name="Webster N.S."/>
        </authorList>
    </citation>
    <scope>NUCLEOTIDE SEQUENCE</scope>
    <source>
        <strain evidence="3">SB0664_bin_27</strain>
    </source>
</reference>
<sequence>MSMNVKQAVPFFKVADMGASIRFYVDGLGCEVTQKWEVDGQLRWCWLTLGEAALMLQQFPTSGHDSWTPSGQVGEGVTVVFICEDALQLYEEFRARGLDASLPFVSNGLWLTSLTDPDGFRLDFESDTDVPEGTRYEEERE</sequence>
<gene>
    <name evidence="3" type="ORF">F4Y42_03895</name>
</gene>
<dbReference type="EMBL" id="VXRG01000036">
    <property type="protein sequence ID" value="MXY92572.1"/>
    <property type="molecule type" value="Genomic_DNA"/>
</dbReference>
<dbReference type="InterPro" id="IPR004360">
    <property type="entry name" value="Glyas_Fos-R_dOase_dom"/>
</dbReference>
<name>A0A6B0YS55_9CHLR</name>
<dbReference type="Gene3D" id="3.10.180.10">
    <property type="entry name" value="2,3-Dihydroxybiphenyl 1,2-Dioxygenase, domain 1"/>
    <property type="match status" value="1"/>
</dbReference>
<dbReference type="SUPFAM" id="SSF54593">
    <property type="entry name" value="Glyoxalase/Bleomycin resistance protein/Dihydroxybiphenyl dioxygenase"/>
    <property type="match status" value="1"/>
</dbReference>
<dbReference type="PROSITE" id="PS51819">
    <property type="entry name" value="VOC"/>
    <property type="match status" value="1"/>
</dbReference>
<feature type="region of interest" description="Disordered" evidence="1">
    <location>
        <begin position="122"/>
        <end position="141"/>
    </location>
</feature>
<evidence type="ECO:0000256" key="1">
    <source>
        <dbReference type="SAM" id="MobiDB-lite"/>
    </source>
</evidence>
<dbReference type="InterPro" id="IPR037523">
    <property type="entry name" value="VOC_core"/>
</dbReference>
<accession>A0A6B0YS55</accession>
<protein>
    <submittedName>
        <fullName evidence="3">VOC family protein</fullName>
    </submittedName>
</protein>
<proteinExistence type="predicted"/>
<dbReference type="InterPro" id="IPR029068">
    <property type="entry name" value="Glyas_Bleomycin-R_OHBP_Dase"/>
</dbReference>